<reference evidence="3 4" key="1">
    <citation type="submission" date="2024-05" db="EMBL/GenBank/DDBJ databases">
        <title>A draft genome resource for the thread blight pathogen Marasmius tenuissimus strain MS-2.</title>
        <authorList>
            <person name="Yulfo-Soto G.E."/>
            <person name="Baruah I.K."/>
            <person name="Amoako-Attah I."/>
            <person name="Bukari Y."/>
            <person name="Meinhardt L.W."/>
            <person name="Bailey B.A."/>
            <person name="Cohen S.P."/>
        </authorList>
    </citation>
    <scope>NUCLEOTIDE SEQUENCE [LARGE SCALE GENOMIC DNA]</scope>
    <source>
        <strain evidence="3 4">MS-2</strain>
    </source>
</reference>
<organism evidence="3 4">
    <name type="scientific">Marasmius tenuissimus</name>
    <dbReference type="NCBI Taxonomy" id="585030"/>
    <lineage>
        <taxon>Eukaryota</taxon>
        <taxon>Fungi</taxon>
        <taxon>Dikarya</taxon>
        <taxon>Basidiomycota</taxon>
        <taxon>Agaricomycotina</taxon>
        <taxon>Agaricomycetes</taxon>
        <taxon>Agaricomycetidae</taxon>
        <taxon>Agaricales</taxon>
        <taxon>Marasmiineae</taxon>
        <taxon>Marasmiaceae</taxon>
        <taxon>Marasmius</taxon>
    </lineage>
</organism>
<feature type="region of interest" description="Disordered" evidence="2">
    <location>
        <begin position="478"/>
        <end position="553"/>
    </location>
</feature>
<name>A0ABR2Z757_9AGAR</name>
<proteinExistence type="predicted"/>
<sequence length="553" mass="58980">MSQAQSQSQFPSPSPSPSQSQSHPQSQPQDSPSVSISVQQPSSTTGNAEKSLDEQIPPLKFTLPDPGQLKEPRARQIIDGLQGKVEAWRDKVVELQVKIASLEAQLVAAGPHRARPRKEAPRGAPFPREVTVRLGKKWAVFGALWMPQSVFGQYPDSLMPHPQSPARFETAESYVAGTVVCFHEFLADDSLRQLAAETTVFKNEFISTVNAGRSSAVFTIRSSMPSIFRGFNINVPTDLFLASSYDERGANPIMLSLLAPPANTPGGNKSPFSSIFFPGQVYNMSMLFMNDIQPKMLRAVLFGQNSLVSTTGVHRAGSLGNLWDVTRANASCIVFSAVILQFLLNKDKSLETTGPKSGTDYWRNFTTFQKLIETNINSSGSWAASLFKFYDERVFAGHHSVDPDDGPDAVSQAMLDLTITPAASATGGTGSPVVEAEAITTPADNSVPAEYPESIADSSAPIEPALGGEDTAVVGTVAEEASESRSPSPDNPKPSVSVGQGARGACGGARGARGVRGARSARGGGEGAVTEPIPVDVAPEEPQPRRKSNCRRA</sequence>
<evidence type="ECO:0000313" key="4">
    <source>
        <dbReference type="Proteomes" id="UP001437256"/>
    </source>
</evidence>
<accession>A0ABR2Z757</accession>
<feature type="compositionally biased region" description="Low complexity" evidence="2">
    <location>
        <begin position="1"/>
        <end position="43"/>
    </location>
</feature>
<gene>
    <name evidence="3" type="ORF">AAF712_015865</name>
</gene>
<dbReference type="EMBL" id="JBBXMP010000515">
    <property type="protein sequence ID" value="KAL0057495.1"/>
    <property type="molecule type" value="Genomic_DNA"/>
</dbReference>
<keyword evidence="4" id="KW-1185">Reference proteome</keyword>
<feature type="coiled-coil region" evidence="1">
    <location>
        <begin position="78"/>
        <end position="105"/>
    </location>
</feature>
<evidence type="ECO:0000256" key="2">
    <source>
        <dbReference type="SAM" id="MobiDB-lite"/>
    </source>
</evidence>
<feature type="region of interest" description="Disordered" evidence="2">
    <location>
        <begin position="1"/>
        <end position="71"/>
    </location>
</feature>
<evidence type="ECO:0000256" key="1">
    <source>
        <dbReference type="SAM" id="Coils"/>
    </source>
</evidence>
<comment type="caution">
    <text evidence="3">The sequence shown here is derived from an EMBL/GenBank/DDBJ whole genome shotgun (WGS) entry which is preliminary data.</text>
</comment>
<keyword evidence="1" id="KW-0175">Coiled coil</keyword>
<protein>
    <submittedName>
        <fullName evidence="3">Uncharacterized protein</fullName>
    </submittedName>
</protein>
<evidence type="ECO:0000313" key="3">
    <source>
        <dbReference type="EMBL" id="KAL0057495.1"/>
    </source>
</evidence>
<dbReference type="Proteomes" id="UP001437256">
    <property type="component" value="Unassembled WGS sequence"/>
</dbReference>
<feature type="compositionally biased region" description="Gly residues" evidence="2">
    <location>
        <begin position="501"/>
        <end position="511"/>
    </location>
</feature>